<dbReference type="EMBL" id="KB822718">
    <property type="protein sequence ID" value="ETN42610.1"/>
    <property type="molecule type" value="Genomic_DNA"/>
</dbReference>
<keyword evidence="2" id="KW-1185">Reference proteome</keyword>
<evidence type="ECO:0000313" key="1">
    <source>
        <dbReference type="EMBL" id="ETN42610.1"/>
    </source>
</evidence>
<protein>
    <submittedName>
        <fullName evidence="1">Uncharacterized protein</fullName>
    </submittedName>
</protein>
<evidence type="ECO:0000313" key="2">
    <source>
        <dbReference type="Proteomes" id="UP000030752"/>
    </source>
</evidence>
<reference evidence="1 2" key="1">
    <citation type="submission" date="2013-03" db="EMBL/GenBank/DDBJ databases">
        <title>The Genome Sequence of Phialophora europaea CBS 101466.</title>
        <authorList>
            <consortium name="The Broad Institute Genomics Platform"/>
            <person name="Cuomo C."/>
            <person name="de Hoog S."/>
            <person name="Gorbushina A."/>
            <person name="Walker B."/>
            <person name="Young S.K."/>
            <person name="Zeng Q."/>
            <person name="Gargeya S."/>
            <person name="Fitzgerald M."/>
            <person name="Haas B."/>
            <person name="Abouelleil A."/>
            <person name="Allen A.W."/>
            <person name="Alvarado L."/>
            <person name="Arachchi H.M."/>
            <person name="Berlin A.M."/>
            <person name="Chapman S.B."/>
            <person name="Gainer-Dewar J."/>
            <person name="Goldberg J."/>
            <person name="Griggs A."/>
            <person name="Gujja S."/>
            <person name="Hansen M."/>
            <person name="Howarth C."/>
            <person name="Imamovic A."/>
            <person name="Ireland A."/>
            <person name="Larimer J."/>
            <person name="McCowan C."/>
            <person name="Murphy C."/>
            <person name="Pearson M."/>
            <person name="Poon T.W."/>
            <person name="Priest M."/>
            <person name="Roberts A."/>
            <person name="Saif S."/>
            <person name="Shea T."/>
            <person name="Sisk P."/>
            <person name="Sykes S."/>
            <person name="Wortman J."/>
            <person name="Nusbaum C."/>
            <person name="Birren B."/>
        </authorList>
    </citation>
    <scope>NUCLEOTIDE SEQUENCE [LARGE SCALE GENOMIC DNA]</scope>
    <source>
        <strain evidence="1 2">CBS 101466</strain>
    </source>
</reference>
<gene>
    <name evidence="1" type="ORF">HMPREF1541_01767</name>
</gene>
<dbReference type="OrthoDB" id="2590011at2759"/>
<organism evidence="1 2">
    <name type="scientific">Cyphellophora europaea (strain CBS 101466)</name>
    <name type="common">Phialophora europaea</name>
    <dbReference type="NCBI Taxonomy" id="1220924"/>
    <lineage>
        <taxon>Eukaryota</taxon>
        <taxon>Fungi</taxon>
        <taxon>Dikarya</taxon>
        <taxon>Ascomycota</taxon>
        <taxon>Pezizomycotina</taxon>
        <taxon>Eurotiomycetes</taxon>
        <taxon>Chaetothyriomycetidae</taxon>
        <taxon>Chaetothyriales</taxon>
        <taxon>Cyphellophoraceae</taxon>
        <taxon>Cyphellophora</taxon>
    </lineage>
</organism>
<dbReference type="VEuPathDB" id="FungiDB:HMPREF1541_01767"/>
<name>W2S203_CYPE1</name>
<dbReference type="STRING" id="1220924.W2S203"/>
<dbReference type="AlphaFoldDB" id="W2S203"/>
<dbReference type="HOGENOM" id="CLU_036934_2_0_1"/>
<dbReference type="Proteomes" id="UP000030752">
    <property type="component" value="Unassembled WGS sequence"/>
</dbReference>
<dbReference type="RefSeq" id="XP_008714346.1">
    <property type="nucleotide sequence ID" value="XM_008716124.1"/>
</dbReference>
<accession>W2S203</accession>
<dbReference type="GeneID" id="19969106"/>
<proteinExistence type="predicted"/>
<dbReference type="InParanoid" id="W2S203"/>
<dbReference type="eggNOG" id="ENOG502SPRN">
    <property type="taxonomic scope" value="Eukaryota"/>
</dbReference>
<sequence length="228" mass="25045">MATIELVGKPPFGQSLQAQLPVFDHSAPAPHLRESVSAQPFPSSSEFEANTSTALGSDLAMACDQEVERPLSTHPYGLDSTQVGVNFVLALEHPCLYHHSIPSVPMLAHGEIGYGHSLMLSSPIMEHSPSYSLNPLKMGWPKGTTWNVPAIELDKLLSFSDQIELESEITPVQVWHQVRCHPNFNSLTPERLQSLRDALLPSVKCLGFGAVIDLELFEAELEKATKLR</sequence>